<organism evidence="1">
    <name type="scientific">Anguilla anguilla</name>
    <name type="common">European freshwater eel</name>
    <name type="synonym">Muraena anguilla</name>
    <dbReference type="NCBI Taxonomy" id="7936"/>
    <lineage>
        <taxon>Eukaryota</taxon>
        <taxon>Metazoa</taxon>
        <taxon>Chordata</taxon>
        <taxon>Craniata</taxon>
        <taxon>Vertebrata</taxon>
        <taxon>Euteleostomi</taxon>
        <taxon>Actinopterygii</taxon>
        <taxon>Neopterygii</taxon>
        <taxon>Teleostei</taxon>
        <taxon>Anguilliformes</taxon>
        <taxon>Anguillidae</taxon>
        <taxon>Anguilla</taxon>
    </lineage>
</organism>
<name>A0A0E9RAH9_ANGAN</name>
<dbReference type="AlphaFoldDB" id="A0A0E9RAH9"/>
<protein>
    <submittedName>
        <fullName evidence="1">Uncharacterized protein</fullName>
    </submittedName>
</protein>
<accession>A0A0E9RAH9</accession>
<proteinExistence type="predicted"/>
<reference evidence="1" key="1">
    <citation type="submission" date="2014-11" db="EMBL/GenBank/DDBJ databases">
        <authorList>
            <person name="Amaro Gonzalez C."/>
        </authorList>
    </citation>
    <scope>NUCLEOTIDE SEQUENCE</scope>
</reference>
<sequence>MGEHDKDNHLASTEMSVQESNILASFCL</sequence>
<reference evidence="1" key="2">
    <citation type="journal article" date="2015" name="Fish Shellfish Immunol.">
        <title>Early steps in the European eel (Anguilla anguilla)-Vibrio vulnificus interaction in the gills: Role of the RtxA13 toxin.</title>
        <authorList>
            <person name="Callol A."/>
            <person name="Pajuelo D."/>
            <person name="Ebbesson L."/>
            <person name="Teles M."/>
            <person name="MacKenzie S."/>
            <person name="Amaro C."/>
        </authorList>
    </citation>
    <scope>NUCLEOTIDE SEQUENCE</scope>
</reference>
<dbReference type="EMBL" id="GBXM01082805">
    <property type="protein sequence ID" value="JAH25772.1"/>
    <property type="molecule type" value="Transcribed_RNA"/>
</dbReference>
<evidence type="ECO:0000313" key="1">
    <source>
        <dbReference type="EMBL" id="JAH25772.1"/>
    </source>
</evidence>